<reference evidence="4" key="1">
    <citation type="submission" date="2020-11" db="EMBL/GenBank/DDBJ databases">
        <title>Chlorella ohadii genome sequencing and assembly.</title>
        <authorList>
            <person name="Murik O."/>
            <person name="Treves H."/>
            <person name="Kedem I."/>
            <person name="Shotland Y."/>
            <person name="Kaplan A."/>
        </authorList>
    </citation>
    <scope>NUCLEOTIDE SEQUENCE</scope>
    <source>
        <strain evidence="4">1</strain>
    </source>
</reference>
<dbReference type="AlphaFoldDB" id="A0AAD5GYW3"/>
<dbReference type="GO" id="GO:0006457">
    <property type="term" value="P:protein folding"/>
    <property type="evidence" value="ECO:0007669"/>
    <property type="project" value="TreeGrafter"/>
</dbReference>
<feature type="region of interest" description="Disordered" evidence="2">
    <location>
        <begin position="31"/>
        <end position="65"/>
    </location>
</feature>
<comment type="similarity">
    <text evidence="1">Belongs to the AHA1 family.</text>
</comment>
<organism evidence="4 5">
    <name type="scientific">Chlorella ohadii</name>
    <dbReference type="NCBI Taxonomy" id="2649997"/>
    <lineage>
        <taxon>Eukaryota</taxon>
        <taxon>Viridiplantae</taxon>
        <taxon>Chlorophyta</taxon>
        <taxon>core chlorophytes</taxon>
        <taxon>Trebouxiophyceae</taxon>
        <taxon>Chlorellales</taxon>
        <taxon>Chlorellaceae</taxon>
        <taxon>Chlorella clade</taxon>
        <taxon>Chlorella</taxon>
    </lineage>
</organism>
<dbReference type="Proteomes" id="UP001205105">
    <property type="component" value="Unassembled WGS sequence"/>
</dbReference>
<comment type="caution">
    <text evidence="4">The sequence shown here is derived from an EMBL/GenBank/DDBJ whole genome shotgun (WGS) entry which is preliminary data.</text>
</comment>
<keyword evidence="5" id="KW-1185">Reference proteome</keyword>
<feature type="compositionally biased region" description="Basic and acidic residues" evidence="2">
    <location>
        <begin position="178"/>
        <end position="187"/>
    </location>
</feature>
<dbReference type="Pfam" id="PF09229">
    <property type="entry name" value="Aha1_N"/>
    <property type="match status" value="1"/>
</dbReference>
<dbReference type="GO" id="GO:0051087">
    <property type="term" value="F:protein-folding chaperone binding"/>
    <property type="evidence" value="ECO:0007669"/>
    <property type="project" value="InterPro"/>
</dbReference>
<sequence>MEKSSSFGSKLEEQATGKAELSYSYWAAKAAAGAPPPEPKKLTDEEAAAAAQQLQHTQSGASAWNAAGTFEEKSISLAWVQEQLGALLSELRHSHQGASVAVEEVVGEAHQWLVRGKKRAGFELNFEFKWACQLDGAQVKGTAKVPHAAADELDELSLEVTADKAAAEEEGSDGPTAEQRRRGEEAARSLLPLLEPALEQLLERCRQK</sequence>
<gene>
    <name evidence="4" type="ORF">COHA_008304</name>
</gene>
<accession>A0AAD5GYW3</accession>
<evidence type="ECO:0000313" key="4">
    <source>
        <dbReference type="EMBL" id="KAI7837816.1"/>
    </source>
</evidence>
<evidence type="ECO:0000256" key="1">
    <source>
        <dbReference type="ARBA" id="ARBA00006817"/>
    </source>
</evidence>
<feature type="domain" description="Activator of Hsp90 ATPase AHSA1-like N-terminal" evidence="3">
    <location>
        <begin position="77"/>
        <end position="173"/>
    </location>
</feature>
<dbReference type="PANTHER" id="PTHR13009">
    <property type="entry name" value="HEAT SHOCK PROTEIN 90 HSP90 CO-CHAPERONE AHA-1"/>
    <property type="match status" value="1"/>
</dbReference>
<dbReference type="EMBL" id="JADXDR010000142">
    <property type="protein sequence ID" value="KAI7837816.1"/>
    <property type="molecule type" value="Genomic_DNA"/>
</dbReference>
<evidence type="ECO:0000256" key="2">
    <source>
        <dbReference type="SAM" id="MobiDB-lite"/>
    </source>
</evidence>
<dbReference type="GO" id="GO:0001671">
    <property type="term" value="F:ATPase activator activity"/>
    <property type="evidence" value="ECO:0007669"/>
    <property type="project" value="InterPro"/>
</dbReference>
<dbReference type="InterPro" id="IPR015310">
    <property type="entry name" value="AHSA1-like_N"/>
</dbReference>
<dbReference type="Gene3D" id="3.15.10.20">
    <property type="entry name" value="Activator of Hsp90 ATPase Aha1, N-terminal domain"/>
    <property type="match status" value="1"/>
</dbReference>
<dbReference type="SUPFAM" id="SSF103111">
    <property type="entry name" value="Activator of Hsp90 ATPase, Aha1"/>
    <property type="match status" value="1"/>
</dbReference>
<name>A0AAD5GYW3_9CHLO</name>
<proteinExistence type="inferred from homology"/>
<protein>
    <recommendedName>
        <fullName evidence="3">Activator of Hsp90 ATPase AHSA1-like N-terminal domain-containing protein</fullName>
    </recommendedName>
</protein>
<evidence type="ECO:0000313" key="5">
    <source>
        <dbReference type="Proteomes" id="UP001205105"/>
    </source>
</evidence>
<dbReference type="InterPro" id="IPR036338">
    <property type="entry name" value="Aha1"/>
</dbReference>
<dbReference type="GO" id="GO:0005829">
    <property type="term" value="C:cytosol"/>
    <property type="evidence" value="ECO:0007669"/>
    <property type="project" value="TreeGrafter"/>
</dbReference>
<dbReference type="PANTHER" id="PTHR13009:SF22">
    <property type="entry name" value="LD43819P"/>
    <property type="match status" value="1"/>
</dbReference>
<feature type="region of interest" description="Disordered" evidence="2">
    <location>
        <begin position="163"/>
        <end position="189"/>
    </location>
</feature>
<evidence type="ECO:0000259" key="3">
    <source>
        <dbReference type="Pfam" id="PF09229"/>
    </source>
</evidence>